<reference evidence="2" key="1">
    <citation type="submission" date="2019-10" db="EMBL/GenBank/DDBJ databases">
        <title>Draft genome sequence of Panacibacter sp. KCS-6.</title>
        <authorList>
            <person name="Yim K.J."/>
        </authorList>
    </citation>
    <scope>NUCLEOTIDE SEQUENCE</scope>
    <source>
        <strain evidence="2">KCS-6</strain>
    </source>
</reference>
<dbReference type="EMBL" id="WHPF01000009">
    <property type="protein sequence ID" value="NNV56489.1"/>
    <property type="molecule type" value="Genomic_DNA"/>
</dbReference>
<feature type="transmembrane region" description="Helical" evidence="1">
    <location>
        <begin position="69"/>
        <end position="88"/>
    </location>
</feature>
<keyword evidence="1" id="KW-1133">Transmembrane helix</keyword>
<keyword evidence="1" id="KW-0472">Membrane</keyword>
<dbReference type="Proteomes" id="UP000598971">
    <property type="component" value="Unassembled WGS sequence"/>
</dbReference>
<sequence>MQQQALPLSQRETYQPSLFTQFLWWLATAEKEIIASCAIDRNRYAITGMSVLGTWLFATLAWSYFFSTVVNSVIAAVLLGIFMGGIILSIDRALIKGINSQNKRKAGPFLIRALLALTIGTFMAQPALLYLFDKEIHVQISLDNEQKKKAKKLQLDSLYATRKTELLQQKNLIETTQNNQYTEVAAARNNFIAETDGTGGSGKIGLKDIAKAKQDAYLKLDENYRQLLSANQPKLAVLDSSLADIEASKAKEQQLFNSLLNDGFLTRIEALHNLIENNNAAQFRYYLLIIILVLIELMPVVAKTLLPNGTYDEKVRLQEEMERTTVNSNIQKEQQLKELYNQKAFEQDSAFIDHFFTQAKEERKQKMMDTLAKWKQNSDESFDSMWTDLKKNFLTKQEN</sequence>
<evidence type="ECO:0000256" key="1">
    <source>
        <dbReference type="SAM" id="Phobius"/>
    </source>
</evidence>
<feature type="transmembrane region" description="Helical" evidence="1">
    <location>
        <begin position="109"/>
        <end position="132"/>
    </location>
</feature>
<name>A0A8J8FHJ7_9BACT</name>
<dbReference type="InterPro" id="IPR025519">
    <property type="entry name" value="DUF4407"/>
</dbReference>
<keyword evidence="1" id="KW-0812">Transmembrane</keyword>
<dbReference type="RefSeq" id="WP_171608431.1">
    <property type="nucleotide sequence ID" value="NZ_WHPF01000009.1"/>
</dbReference>
<organism evidence="2 3">
    <name type="scientific">Limnovirga soli</name>
    <dbReference type="NCBI Taxonomy" id="2656915"/>
    <lineage>
        <taxon>Bacteria</taxon>
        <taxon>Pseudomonadati</taxon>
        <taxon>Bacteroidota</taxon>
        <taxon>Chitinophagia</taxon>
        <taxon>Chitinophagales</taxon>
        <taxon>Chitinophagaceae</taxon>
        <taxon>Limnovirga</taxon>
    </lineage>
</organism>
<feature type="transmembrane region" description="Helical" evidence="1">
    <location>
        <begin position="285"/>
        <end position="306"/>
    </location>
</feature>
<protein>
    <submittedName>
        <fullName evidence="2">DUF4407 domain-containing protein</fullName>
    </submittedName>
</protein>
<comment type="caution">
    <text evidence="2">The sequence shown here is derived from an EMBL/GenBank/DDBJ whole genome shotgun (WGS) entry which is preliminary data.</text>
</comment>
<dbReference type="AlphaFoldDB" id="A0A8J8FHJ7"/>
<evidence type="ECO:0000313" key="3">
    <source>
        <dbReference type="Proteomes" id="UP000598971"/>
    </source>
</evidence>
<gene>
    <name evidence="2" type="ORF">GD597_13540</name>
</gene>
<dbReference type="Pfam" id="PF14362">
    <property type="entry name" value="DUF4407"/>
    <property type="match status" value="1"/>
</dbReference>
<proteinExistence type="predicted"/>
<accession>A0A8J8FHJ7</accession>
<evidence type="ECO:0000313" key="2">
    <source>
        <dbReference type="EMBL" id="NNV56489.1"/>
    </source>
</evidence>
<keyword evidence="3" id="KW-1185">Reference proteome</keyword>
<feature type="transmembrane region" description="Helical" evidence="1">
    <location>
        <begin position="44"/>
        <end position="63"/>
    </location>
</feature>